<dbReference type="EMBL" id="MBTG01000001">
    <property type="protein sequence ID" value="OPH61767.1"/>
    <property type="molecule type" value="Genomic_DNA"/>
</dbReference>
<reference evidence="3" key="1">
    <citation type="submission" date="2016-07" db="EMBL/GenBank/DDBJ databases">
        <authorList>
            <person name="Florea S."/>
            <person name="Webb J.S."/>
            <person name="Jaromczyk J."/>
            <person name="Schardl C.L."/>
        </authorList>
    </citation>
    <scope>NUCLEOTIDE SEQUENCE [LARGE SCALE GENOMIC DNA]</scope>
    <source>
        <strain evidence="3">CY1</strain>
    </source>
</reference>
<proteinExistence type="predicted"/>
<protein>
    <recommendedName>
        <fullName evidence="1">DUF4046 domain-containing protein</fullName>
    </recommendedName>
</protein>
<dbReference type="InterPro" id="IPR025119">
    <property type="entry name" value="DUF4046"/>
</dbReference>
<feature type="domain" description="DUF4046" evidence="1">
    <location>
        <begin position="11"/>
        <end position="98"/>
    </location>
</feature>
<sequence length="296" mass="34921">MGEKMIAIETIIDLYKKRLSGEIKSFPSQTWSPYKGGYDNLHRCLRYYFLELLNFNRDDIVTKMSEKLLKKAKLNGGVAILYQDSLRKAMADAFDDLGIKEWDFRGYEWTIETAREALLFEISRLNLDKADITKPRYIEWDNYVFSRVLVWFNLTISNGGILPMLQSLLPEYDFKRSDFDNKSKVKRDPDEAIKEIKRIFEQELKWNENDIREKITLKIVQRYFGLPYRTFGQNIDKMVKAAYPNIGDLNYHKAIPDSVRQEIYYHLVKRDLTQKQISETFNVSISTLANIKKSMS</sequence>
<dbReference type="RefSeq" id="WP_079408764.1">
    <property type="nucleotide sequence ID" value="NZ_MBTG01000001.1"/>
</dbReference>
<keyword evidence="3" id="KW-1185">Reference proteome</keyword>
<dbReference type="AlphaFoldDB" id="A0A1V4HSA5"/>
<dbReference type="STRING" id="1469647.BC351_00565"/>
<dbReference type="Pfam" id="PF13255">
    <property type="entry name" value="DUF4046"/>
    <property type="match status" value="1"/>
</dbReference>
<evidence type="ECO:0000259" key="1">
    <source>
        <dbReference type="Pfam" id="PF13255"/>
    </source>
</evidence>
<accession>A0A1V4HSA5</accession>
<gene>
    <name evidence="2" type="ORF">BC351_00565</name>
</gene>
<evidence type="ECO:0000313" key="3">
    <source>
        <dbReference type="Proteomes" id="UP000190626"/>
    </source>
</evidence>
<organism evidence="2 3">
    <name type="scientific">Paenibacillus ferrarius</name>
    <dbReference type="NCBI Taxonomy" id="1469647"/>
    <lineage>
        <taxon>Bacteria</taxon>
        <taxon>Bacillati</taxon>
        <taxon>Bacillota</taxon>
        <taxon>Bacilli</taxon>
        <taxon>Bacillales</taxon>
        <taxon>Paenibacillaceae</taxon>
        <taxon>Paenibacillus</taxon>
    </lineage>
</organism>
<name>A0A1V4HSA5_9BACL</name>
<comment type="caution">
    <text evidence="2">The sequence shown here is derived from an EMBL/GenBank/DDBJ whole genome shotgun (WGS) entry which is preliminary data.</text>
</comment>
<dbReference type="Proteomes" id="UP000190626">
    <property type="component" value="Unassembled WGS sequence"/>
</dbReference>
<evidence type="ECO:0000313" key="2">
    <source>
        <dbReference type="EMBL" id="OPH61767.1"/>
    </source>
</evidence>